<dbReference type="Proteomes" id="UP000298050">
    <property type="component" value="Unassembled WGS sequence"/>
</dbReference>
<keyword evidence="5" id="KW-0408">Iron</keyword>
<dbReference type="PANTHER" id="PTHR43756:SF5">
    <property type="entry name" value="CHOLINE MONOOXYGENASE, CHLOROPLASTIC"/>
    <property type="match status" value="1"/>
</dbReference>
<dbReference type="PANTHER" id="PTHR43756">
    <property type="entry name" value="CHOLINE MONOOXYGENASE, CHLOROPLASTIC"/>
    <property type="match status" value="1"/>
</dbReference>
<sequence>MRITTMSAILRPGVAGDTPSSNDDWPAAWRTLAQGLGVGRYIDPEFAKLEFEKLWSRVWQVAARLDEIPAEGDFTTYTIGDQSILLVRVNEDTVKAYYNFCPHRGTTLGEDCGHFDKGRIICPFHGWRWNLEGDIQMVLAREEFNGGQLQDADVALRSVHCEVYAGFVFINLDPAPQPFAEFIAPMREFLDDFVLGDMHHVWWKRAPIPCNWKVAQEAFFEAYHVSATHPQLEKVGSEVVYGDRTEGEMFFQDLTYEARDNGHGCFYGGSKTPIAGHVQEQIQSVASLVDAMAARMNLTAEGLGAMILKDDIDLLLTLKDRDLPADANVGAEYVKLQYTTAAEQGRPMPKMTAENVGKWGGVNFIFPNILILPQAGNAAIYRALPHPTDPDQCIFEIRSVKTLPAAVQPERSVVQDVVDPEQDLGLIPRQDLSNLPRVQKGLHARGMKQAWLASHQEKMILNMHEEMDRYLQS</sequence>
<evidence type="ECO:0000313" key="8">
    <source>
        <dbReference type="EMBL" id="TGD71049.1"/>
    </source>
</evidence>
<dbReference type="GO" id="GO:0051537">
    <property type="term" value="F:2 iron, 2 sulfur cluster binding"/>
    <property type="evidence" value="ECO:0007669"/>
    <property type="project" value="UniProtKB-KW"/>
</dbReference>
<dbReference type="PROSITE" id="PS51296">
    <property type="entry name" value="RIESKE"/>
    <property type="match status" value="1"/>
</dbReference>
<dbReference type="Gene3D" id="3.90.380.10">
    <property type="entry name" value="Naphthalene 1,2-dioxygenase Alpha Subunit, Chain A, domain 1"/>
    <property type="match status" value="1"/>
</dbReference>
<dbReference type="SUPFAM" id="SSF50022">
    <property type="entry name" value="ISP domain"/>
    <property type="match status" value="1"/>
</dbReference>
<accession>A0A4Z0LUU4</accession>
<keyword evidence="9" id="KW-1185">Reference proteome</keyword>
<dbReference type="PRINTS" id="PR00090">
    <property type="entry name" value="RNGDIOXGNASE"/>
</dbReference>
<evidence type="ECO:0000259" key="7">
    <source>
        <dbReference type="PROSITE" id="PS51296"/>
    </source>
</evidence>
<dbReference type="AlphaFoldDB" id="A0A4Z0LUU4"/>
<dbReference type="GO" id="GO:0005506">
    <property type="term" value="F:iron ion binding"/>
    <property type="evidence" value="ECO:0007669"/>
    <property type="project" value="InterPro"/>
</dbReference>
<protein>
    <submittedName>
        <fullName evidence="8">Aromatic ring-hydroxylating dioxygenase subunit alpha</fullName>
    </submittedName>
</protein>
<proteinExistence type="predicted"/>
<evidence type="ECO:0000256" key="1">
    <source>
        <dbReference type="ARBA" id="ARBA00001962"/>
    </source>
</evidence>
<keyword evidence="6" id="KW-0411">Iron-sulfur</keyword>
<evidence type="ECO:0000256" key="2">
    <source>
        <dbReference type="ARBA" id="ARBA00022714"/>
    </source>
</evidence>
<evidence type="ECO:0000256" key="3">
    <source>
        <dbReference type="ARBA" id="ARBA00022723"/>
    </source>
</evidence>
<reference evidence="8 9" key="1">
    <citation type="submission" date="2019-04" db="EMBL/GenBank/DDBJ databases">
        <title>Taxonomy of novel Haliea sp. from mangrove soil of West Coast of India.</title>
        <authorList>
            <person name="Verma A."/>
            <person name="Kumar P."/>
            <person name="Krishnamurthi S."/>
        </authorList>
    </citation>
    <scope>NUCLEOTIDE SEQUENCE [LARGE SCALE GENOMIC DNA]</scope>
    <source>
        <strain evidence="8 9">SAOS-164</strain>
    </source>
</reference>
<evidence type="ECO:0000256" key="4">
    <source>
        <dbReference type="ARBA" id="ARBA00023002"/>
    </source>
</evidence>
<dbReference type="InterPro" id="IPR001663">
    <property type="entry name" value="Rng_hydr_dOase-A"/>
</dbReference>
<dbReference type="InterPro" id="IPR015879">
    <property type="entry name" value="Ring_hydroxy_dOase_asu_C_dom"/>
</dbReference>
<keyword evidence="2" id="KW-0001">2Fe-2S</keyword>
<feature type="domain" description="Rieske" evidence="7">
    <location>
        <begin position="59"/>
        <end position="170"/>
    </location>
</feature>
<evidence type="ECO:0000313" key="9">
    <source>
        <dbReference type="Proteomes" id="UP000298050"/>
    </source>
</evidence>
<comment type="caution">
    <text evidence="8">The sequence shown here is derived from an EMBL/GenBank/DDBJ whole genome shotgun (WGS) entry which is preliminary data.</text>
</comment>
<organism evidence="8 9">
    <name type="scientific">Mangrovimicrobium sediminis</name>
    <dbReference type="NCBI Taxonomy" id="2562682"/>
    <lineage>
        <taxon>Bacteria</taxon>
        <taxon>Pseudomonadati</taxon>
        <taxon>Pseudomonadota</taxon>
        <taxon>Gammaproteobacteria</taxon>
        <taxon>Cellvibrionales</taxon>
        <taxon>Halieaceae</taxon>
        <taxon>Mangrovimicrobium</taxon>
    </lineage>
</organism>
<dbReference type="InterPro" id="IPR036922">
    <property type="entry name" value="Rieske_2Fe-2S_sf"/>
</dbReference>
<dbReference type="Pfam" id="PF00848">
    <property type="entry name" value="Ring_hydroxyl_A"/>
    <property type="match status" value="2"/>
</dbReference>
<keyword evidence="4" id="KW-0560">Oxidoreductase</keyword>
<keyword evidence="8" id="KW-0223">Dioxygenase</keyword>
<dbReference type="GO" id="GO:0051213">
    <property type="term" value="F:dioxygenase activity"/>
    <property type="evidence" value="ECO:0007669"/>
    <property type="project" value="UniProtKB-KW"/>
</dbReference>
<evidence type="ECO:0000256" key="6">
    <source>
        <dbReference type="ARBA" id="ARBA00023014"/>
    </source>
</evidence>
<dbReference type="OrthoDB" id="9769355at2"/>
<comment type="cofactor">
    <cofactor evidence="1">
        <name>Fe cation</name>
        <dbReference type="ChEBI" id="CHEBI:24875"/>
    </cofactor>
</comment>
<dbReference type="Pfam" id="PF00355">
    <property type="entry name" value="Rieske"/>
    <property type="match status" value="1"/>
</dbReference>
<dbReference type="EMBL" id="SRLE01000016">
    <property type="protein sequence ID" value="TGD71049.1"/>
    <property type="molecule type" value="Genomic_DNA"/>
</dbReference>
<dbReference type="CDD" id="cd03469">
    <property type="entry name" value="Rieske_RO_Alpha_N"/>
    <property type="match status" value="1"/>
</dbReference>
<dbReference type="InterPro" id="IPR017941">
    <property type="entry name" value="Rieske_2Fe-2S"/>
</dbReference>
<gene>
    <name evidence="8" type="ORF">E4634_19575</name>
</gene>
<dbReference type="SUPFAM" id="SSF55961">
    <property type="entry name" value="Bet v1-like"/>
    <property type="match status" value="1"/>
</dbReference>
<evidence type="ECO:0000256" key="5">
    <source>
        <dbReference type="ARBA" id="ARBA00023004"/>
    </source>
</evidence>
<dbReference type="Gene3D" id="2.102.10.10">
    <property type="entry name" value="Rieske [2Fe-2S] iron-sulphur domain"/>
    <property type="match status" value="1"/>
</dbReference>
<name>A0A4Z0LUU4_9GAMM</name>
<keyword evidence="3" id="KW-0479">Metal-binding</keyword>